<gene>
    <name evidence="1" type="ORF">Micbo1qcDRAFT_23963</name>
</gene>
<dbReference type="Proteomes" id="UP000070501">
    <property type="component" value="Unassembled WGS sequence"/>
</dbReference>
<name>A0A136JD17_9PEZI</name>
<protein>
    <submittedName>
        <fullName evidence="1">Uncharacterized protein</fullName>
    </submittedName>
</protein>
<evidence type="ECO:0000313" key="2">
    <source>
        <dbReference type="Proteomes" id="UP000070501"/>
    </source>
</evidence>
<keyword evidence="2" id="KW-1185">Reference proteome</keyword>
<dbReference type="EMBL" id="KQ964246">
    <property type="protein sequence ID" value="KXJ95053.1"/>
    <property type="molecule type" value="Genomic_DNA"/>
</dbReference>
<reference evidence="2" key="1">
    <citation type="submission" date="2016-02" db="EMBL/GenBank/DDBJ databases">
        <title>Draft genome sequence of Microdochium bolleyi, a fungal endophyte of beachgrass.</title>
        <authorList>
            <consortium name="DOE Joint Genome Institute"/>
            <person name="David A.S."/>
            <person name="May G."/>
            <person name="Haridas S."/>
            <person name="Lim J."/>
            <person name="Wang M."/>
            <person name="Labutti K."/>
            <person name="Lipzen A."/>
            <person name="Barry K."/>
            <person name="Grigoriev I.V."/>
        </authorList>
    </citation>
    <scope>NUCLEOTIDE SEQUENCE [LARGE SCALE GENOMIC DNA]</scope>
    <source>
        <strain evidence="2">J235TASD1</strain>
    </source>
</reference>
<accession>A0A136JD17</accession>
<evidence type="ECO:0000313" key="1">
    <source>
        <dbReference type="EMBL" id="KXJ95053.1"/>
    </source>
</evidence>
<proteinExistence type="predicted"/>
<sequence length="146" mass="16127">MVLRCPQSVWYVSPAPFCVACPLHVHPRRLFHRAPQPSTLLALASSLSTSQCALLSFLRRHHEHRESLFPGSSARIRVQPSLLGHLVASRARAFLVLDIFHSAPSNTAGLTQPVSSKLTSSTSTVCSSRHLDDSVNRSNRMHRVGR</sequence>
<dbReference type="AlphaFoldDB" id="A0A136JD17"/>
<dbReference type="InParanoid" id="A0A136JD17"/>
<organism evidence="1 2">
    <name type="scientific">Microdochium bolleyi</name>
    <dbReference type="NCBI Taxonomy" id="196109"/>
    <lineage>
        <taxon>Eukaryota</taxon>
        <taxon>Fungi</taxon>
        <taxon>Dikarya</taxon>
        <taxon>Ascomycota</taxon>
        <taxon>Pezizomycotina</taxon>
        <taxon>Sordariomycetes</taxon>
        <taxon>Xylariomycetidae</taxon>
        <taxon>Xylariales</taxon>
        <taxon>Microdochiaceae</taxon>
        <taxon>Microdochium</taxon>
    </lineage>
</organism>